<evidence type="ECO:0000313" key="2">
    <source>
        <dbReference type="Proteomes" id="UP001235939"/>
    </source>
</evidence>
<dbReference type="EMBL" id="CP092882">
    <property type="protein sequence ID" value="UYV81357.1"/>
    <property type="molecule type" value="Genomic_DNA"/>
</dbReference>
<organism evidence="1 2">
    <name type="scientific">Cordylochernes scorpioides</name>
    <dbReference type="NCBI Taxonomy" id="51811"/>
    <lineage>
        <taxon>Eukaryota</taxon>
        <taxon>Metazoa</taxon>
        <taxon>Ecdysozoa</taxon>
        <taxon>Arthropoda</taxon>
        <taxon>Chelicerata</taxon>
        <taxon>Arachnida</taxon>
        <taxon>Pseudoscorpiones</taxon>
        <taxon>Cheliferoidea</taxon>
        <taxon>Chernetidae</taxon>
        <taxon>Cordylochernes</taxon>
    </lineage>
</organism>
<dbReference type="InterPro" id="IPR036397">
    <property type="entry name" value="RNaseH_sf"/>
</dbReference>
<protein>
    <submittedName>
        <fullName evidence="1">CLCN3</fullName>
    </submittedName>
</protein>
<proteinExistence type="predicted"/>
<dbReference type="Gene3D" id="3.30.420.10">
    <property type="entry name" value="Ribonuclease H-like superfamily/Ribonuclease H"/>
    <property type="match status" value="1"/>
</dbReference>
<dbReference type="InterPro" id="IPR001888">
    <property type="entry name" value="Transposase_1"/>
</dbReference>
<evidence type="ECO:0000313" key="1">
    <source>
        <dbReference type="EMBL" id="UYV81357.1"/>
    </source>
</evidence>
<keyword evidence="2" id="KW-1185">Reference proteome</keyword>
<reference evidence="1 2" key="1">
    <citation type="submission" date="2022-01" db="EMBL/GenBank/DDBJ databases">
        <title>A chromosomal length assembly of Cordylochernes scorpioides.</title>
        <authorList>
            <person name="Zeh D."/>
            <person name="Zeh J."/>
        </authorList>
    </citation>
    <scope>NUCLEOTIDE SEQUENCE [LARGE SCALE GENOMIC DNA]</scope>
    <source>
        <strain evidence="1">IN4F17</strain>
        <tissue evidence="1">Whole Body</tissue>
    </source>
</reference>
<dbReference type="Proteomes" id="UP001235939">
    <property type="component" value="Chromosome 20"/>
</dbReference>
<accession>A0ABY6LJK7</accession>
<sequence length="96" mass="11148">MEIPCRKDSAEVSYVIQGHDVGNKTPIHGVVGKDEPRTKKSRLFKSKNKVLLFTFFDIKEIVHYEYLEEGQTINKESYSGIMRRVGESIRLKRSEM</sequence>
<dbReference type="Pfam" id="PF01359">
    <property type="entry name" value="Transposase_1"/>
    <property type="match status" value="1"/>
</dbReference>
<name>A0ABY6LJK7_9ARAC</name>
<gene>
    <name evidence="1" type="ORF">LAZ67_20000908</name>
</gene>